<accession>A0A0J9X3U6</accession>
<feature type="domain" description="BZIP" evidence="3">
    <location>
        <begin position="190"/>
        <end position="258"/>
    </location>
</feature>
<feature type="region of interest" description="Disordered" evidence="2">
    <location>
        <begin position="183"/>
        <end position="213"/>
    </location>
</feature>
<reference evidence="5" key="2">
    <citation type="journal article" date="2020" name="Front. Microbiol.">
        <title>Phenotypic and Genetic Characterization of the Cheese Ripening Yeast Geotrichum candidum.</title>
        <authorList>
            <person name="Perkins V."/>
            <person name="Vignola S."/>
            <person name="Lessard M.H."/>
            <person name="Plante P.L."/>
            <person name="Corbeil J."/>
            <person name="Dugat-Bony E."/>
            <person name="Frenette M."/>
            <person name="Labrie S."/>
        </authorList>
    </citation>
    <scope>NUCLEOTIDE SEQUENCE</scope>
    <source>
        <strain evidence="5">LMA-70</strain>
    </source>
</reference>
<dbReference type="SMART" id="SM00338">
    <property type="entry name" value="BRLZ"/>
    <property type="match status" value="1"/>
</dbReference>
<evidence type="ECO:0000259" key="3">
    <source>
        <dbReference type="SMART" id="SM00338"/>
    </source>
</evidence>
<name>A0A0J9X3U6_GEOCN</name>
<feature type="compositionally biased region" description="Acidic residues" evidence="2">
    <location>
        <begin position="27"/>
        <end position="42"/>
    </location>
</feature>
<feature type="coiled-coil region" evidence="1">
    <location>
        <begin position="214"/>
        <end position="262"/>
    </location>
</feature>
<evidence type="ECO:0000313" key="5">
    <source>
        <dbReference type="EMBL" id="KAF5098159.1"/>
    </source>
</evidence>
<sequence>MSYSYIIDPLYQNVMCDNSVDSLDFLDVPDLENDDGDMEEDQNSAQGSSDNADTVADSINSAFGPLPLSVDYVVKSPSSNEDIIFDYLNPIDSTAATDVPDYSQLFKDVNTTSELINFPTSHSISLQLDNAPAEDLPIDVSPKATLSQSISKASDEYDFLTKAADSIPEAAVSSASISSASSSILPGETLTEEERKARNRRYAKKSRDRKTRRYQDALTLNKDLESQIAALQEENTMLRSRNSKMDAELRGYKTRLEQALQRIELASSLTRRSR</sequence>
<dbReference type="InterPro" id="IPR004827">
    <property type="entry name" value="bZIP"/>
</dbReference>
<evidence type="ECO:0000256" key="1">
    <source>
        <dbReference type="SAM" id="Coils"/>
    </source>
</evidence>
<dbReference type="OrthoDB" id="10391032at2759"/>
<dbReference type="Proteomes" id="UP000750522">
    <property type="component" value="Unassembled WGS sequence"/>
</dbReference>
<keyword evidence="6" id="KW-1185">Reference proteome</keyword>
<reference evidence="4 6" key="1">
    <citation type="submission" date="2014-03" db="EMBL/GenBank/DDBJ databases">
        <authorList>
            <person name="Casaregola S."/>
        </authorList>
    </citation>
    <scope>NUCLEOTIDE SEQUENCE [LARGE SCALE GENOMIC DNA]</scope>
    <source>
        <strain evidence="4 6">CLIB 918</strain>
    </source>
</reference>
<gene>
    <name evidence="4" type="ORF">BN980_GECA02s00967g</name>
    <name evidence="5" type="ORF">DV451_003515</name>
</gene>
<keyword evidence="1" id="KW-0175">Coiled coil</keyword>
<evidence type="ECO:0000256" key="2">
    <source>
        <dbReference type="SAM" id="MobiDB-lite"/>
    </source>
</evidence>
<dbReference type="EMBL" id="QQZK01000078">
    <property type="protein sequence ID" value="KAF5098159.1"/>
    <property type="molecule type" value="Genomic_DNA"/>
</dbReference>
<dbReference type="EMBL" id="CCBN010000002">
    <property type="protein sequence ID" value="CDO51793.1"/>
    <property type="molecule type" value="Genomic_DNA"/>
</dbReference>
<dbReference type="CDD" id="cd14686">
    <property type="entry name" value="bZIP"/>
    <property type="match status" value="1"/>
</dbReference>
<feature type="compositionally biased region" description="Basic residues" evidence="2">
    <location>
        <begin position="197"/>
        <end position="212"/>
    </location>
</feature>
<organism evidence="4 6">
    <name type="scientific">Geotrichum candidum</name>
    <name type="common">Oospora lactis</name>
    <name type="synonym">Dipodascus geotrichum</name>
    <dbReference type="NCBI Taxonomy" id="1173061"/>
    <lineage>
        <taxon>Eukaryota</taxon>
        <taxon>Fungi</taxon>
        <taxon>Dikarya</taxon>
        <taxon>Ascomycota</taxon>
        <taxon>Saccharomycotina</taxon>
        <taxon>Dipodascomycetes</taxon>
        <taxon>Dipodascales</taxon>
        <taxon>Dipodascaceae</taxon>
        <taxon>Geotrichum</taxon>
    </lineage>
</organism>
<feature type="compositionally biased region" description="Polar residues" evidence="2">
    <location>
        <begin position="43"/>
        <end position="56"/>
    </location>
</feature>
<feature type="region of interest" description="Disordered" evidence="2">
    <location>
        <begin position="27"/>
        <end position="56"/>
    </location>
</feature>
<comment type="caution">
    <text evidence="4">The sequence shown here is derived from an EMBL/GenBank/DDBJ whole genome shotgun (WGS) entry which is preliminary data.</text>
</comment>
<dbReference type="Gene3D" id="1.20.5.170">
    <property type="match status" value="1"/>
</dbReference>
<evidence type="ECO:0000313" key="4">
    <source>
        <dbReference type="EMBL" id="CDO51793.1"/>
    </source>
</evidence>
<proteinExistence type="predicted"/>
<dbReference type="Proteomes" id="UP000242525">
    <property type="component" value="Unassembled WGS sequence"/>
</dbReference>
<evidence type="ECO:0000313" key="6">
    <source>
        <dbReference type="Proteomes" id="UP000242525"/>
    </source>
</evidence>
<dbReference type="GO" id="GO:0003700">
    <property type="term" value="F:DNA-binding transcription factor activity"/>
    <property type="evidence" value="ECO:0007669"/>
    <property type="project" value="InterPro"/>
</dbReference>
<protein>
    <recommendedName>
        <fullName evidence="3">BZIP domain-containing protein</fullName>
    </recommendedName>
</protein>
<dbReference type="AlphaFoldDB" id="A0A0J9X3U6"/>
<reference evidence="5" key="3">
    <citation type="submission" date="2020-01" db="EMBL/GenBank/DDBJ databases">
        <authorList>
            <person name="Perkins V."/>
            <person name="Lessard M.-H."/>
            <person name="Dugat-Bony E."/>
            <person name="Frenette M."/>
            <person name="Labrie S."/>
        </authorList>
    </citation>
    <scope>NUCLEOTIDE SEQUENCE</scope>
    <source>
        <strain evidence="5">LMA-70</strain>
    </source>
</reference>